<dbReference type="EMBL" id="MU274935">
    <property type="protein sequence ID" value="KAI0085091.1"/>
    <property type="molecule type" value="Genomic_DNA"/>
</dbReference>
<comment type="caution">
    <text evidence="1">The sequence shown here is derived from an EMBL/GenBank/DDBJ whole genome shotgun (WGS) entry which is preliminary data.</text>
</comment>
<accession>A0ACB8TT32</accession>
<dbReference type="Proteomes" id="UP001055072">
    <property type="component" value="Unassembled WGS sequence"/>
</dbReference>
<organism evidence="1 2">
    <name type="scientific">Irpex rosettiformis</name>
    <dbReference type="NCBI Taxonomy" id="378272"/>
    <lineage>
        <taxon>Eukaryota</taxon>
        <taxon>Fungi</taxon>
        <taxon>Dikarya</taxon>
        <taxon>Basidiomycota</taxon>
        <taxon>Agaricomycotina</taxon>
        <taxon>Agaricomycetes</taxon>
        <taxon>Polyporales</taxon>
        <taxon>Irpicaceae</taxon>
        <taxon>Irpex</taxon>
    </lineage>
</organism>
<reference evidence="1" key="1">
    <citation type="journal article" date="2021" name="Environ. Microbiol.">
        <title>Gene family expansions and transcriptome signatures uncover fungal adaptations to wood decay.</title>
        <authorList>
            <person name="Hage H."/>
            <person name="Miyauchi S."/>
            <person name="Viragh M."/>
            <person name="Drula E."/>
            <person name="Min B."/>
            <person name="Chaduli D."/>
            <person name="Navarro D."/>
            <person name="Favel A."/>
            <person name="Norest M."/>
            <person name="Lesage-Meessen L."/>
            <person name="Balint B."/>
            <person name="Merenyi Z."/>
            <person name="de Eugenio L."/>
            <person name="Morin E."/>
            <person name="Martinez A.T."/>
            <person name="Baldrian P."/>
            <person name="Stursova M."/>
            <person name="Martinez M.J."/>
            <person name="Novotny C."/>
            <person name="Magnuson J.K."/>
            <person name="Spatafora J.W."/>
            <person name="Maurice S."/>
            <person name="Pangilinan J."/>
            <person name="Andreopoulos W."/>
            <person name="LaButti K."/>
            <person name="Hundley H."/>
            <person name="Na H."/>
            <person name="Kuo A."/>
            <person name="Barry K."/>
            <person name="Lipzen A."/>
            <person name="Henrissat B."/>
            <person name="Riley R."/>
            <person name="Ahrendt S."/>
            <person name="Nagy L.G."/>
            <person name="Grigoriev I.V."/>
            <person name="Martin F."/>
            <person name="Rosso M.N."/>
        </authorList>
    </citation>
    <scope>NUCLEOTIDE SEQUENCE</scope>
    <source>
        <strain evidence="1">CBS 384.51</strain>
    </source>
</reference>
<proteinExistence type="predicted"/>
<evidence type="ECO:0000313" key="2">
    <source>
        <dbReference type="Proteomes" id="UP001055072"/>
    </source>
</evidence>
<protein>
    <submittedName>
        <fullName evidence="1">Cytochrome P450</fullName>
    </submittedName>
</protein>
<sequence length="508" mass="58079">MLSPVAAIVLAILSTAILILRRKRLHTLPPGPRGWPFIGNLFDLHQEFPWITYSKWSKTYGDIVFLRVVSTPLLIVSSADVALELMDKRSAIYSSRPTSIMDVMTGWDFNVSFIPYGQQWRNIRRKIHEHFHQMITPSYRDKQTKHVHAFLRQCLAGQERQFNHKLIRQLLAATIMDIIYGIKIKDMDNDYITTVVKSLEVLGEIKQPGKYWVDYMPFLQYVPQWVPRNTSAKFAAHSRPIVEKMLNRPFNAVRNGETSNNCVAASMLAKIELQPDVERRREEEIHAKHAAGIIYAAAVETTFSVLQAFFCGMAMSPDIQKRARQELDSVVGPERLPTYDDQDHLPYVQAIFMECLRWMTTVPLGVPHSATQDDYYNGYFIPSGTIIIPNAWHILHNPEEYPEPDKFNPDRFIKDGVINPMIRDPAAIAFGFGRRICPGRHFAKDTAFLAIASILHTFDIKPSIDENGHELDPTPQLHGSIISFPSPLNYRLKSRSEGAEKLIRATEL</sequence>
<keyword evidence="2" id="KW-1185">Reference proteome</keyword>
<name>A0ACB8TT32_9APHY</name>
<evidence type="ECO:0000313" key="1">
    <source>
        <dbReference type="EMBL" id="KAI0085091.1"/>
    </source>
</evidence>
<gene>
    <name evidence="1" type="ORF">BDY19DRAFT_464898</name>
</gene>